<name>A0A4D6MG48_VIGUN</name>
<protein>
    <submittedName>
        <fullName evidence="2">Uncharacterized protein</fullName>
    </submittedName>
</protein>
<feature type="region of interest" description="Disordered" evidence="1">
    <location>
        <begin position="1"/>
        <end position="30"/>
    </location>
</feature>
<dbReference type="EMBL" id="CP039351">
    <property type="protein sequence ID" value="QCE00420.1"/>
    <property type="molecule type" value="Genomic_DNA"/>
</dbReference>
<evidence type="ECO:0000313" key="3">
    <source>
        <dbReference type="Proteomes" id="UP000501690"/>
    </source>
</evidence>
<gene>
    <name evidence="2" type="ORF">DEO72_LG7g1710</name>
</gene>
<dbReference type="Proteomes" id="UP000501690">
    <property type="component" value="Linkage Group LG7"/>
</dbReference>
<keyword evidence="3" id="KW-1185">Reference proteome</keyword>
<reference evidence="2 3" key="1">
    <citation type="submission" date="2019-04" db="EMBL/GenBank/DDBJ databases">
        <title>An improved genome assembly and genetic linkage map for asparagus bean, Vigna unguiculata ssp. sesquipedialis.</title>
        <authorList>
            <person name="Xia Q."/>
            <person name="Zhang R."/>
            <person name="Dong Y."/>
        </authorList>
    </citation>
    <scope>NUCLEOTIDE SEQUENCE [LARGE SCALE GENOMIC DNA]</scope>
    <source>
        <tissue evidence="2">Leaf</tissue>
    </source>
</reference>
<sequence length="74" mass="8648">MARTRGAHRGGSSSSHAEASEQEPRHRPTASVCKRVHFRFNHTLPEVDFRFTHTPEVDFTEVDFRTRKKIIRFP</sequence>
<evidence type="ECO:0000256" key="1">
    <source>
        <dbReference type="SAM" id="MobiDB-lite"/>
    </source>
</evidence>
<evidence type="ECO:0000313" key="2">
    <source>
        <dbReference type="EMBL" id="QCE00420.1"/>
    </source>
</evidence>
<dbReference type="AlphaFoldDB" id="A0A4D6MG48"/>
<proteinExistence type="predicted"/>
<organism evidence="2 3">
    <name type="scientific">Vigna unguiculata</name>
    <name type="common">Cowpea</name>
    <dbReference type="NCBI Taxonomy" id="3917"/>
    <lineage>
        <taxon>Eukaryota</taxon>
        <taxon>Viridiplantae</taxon>
        <taxon>Streptophyta</taxon>
        <taxon>Embryophyta</taxon>
        <taxon>Tracheophyta</taxon>
        <taxon>Spermatophyta</taxon>
        <taxon>Magnoliopsida</taxon>
        <taxon>eudicotyledons</taxon>
        <taxon>Gunneridae</taxon>
        <taxon>Pentapetalae</taxon>
        <taxon>rosids</taxon>
        <taxon>fabids</taxon>
        <taxon>Fabales</taxon>
        <taxon>Fabaceae</taxon>
        <taxon>Papilionoideae</taxon>
        <taxon>50 kb inversion clade</taxon>
        <taxon>NPAAA clade</taxon>
        <taxon>indigoferoid/millettioid clade</taxon>
        <taxon>Phaseoleae</taxon>
        <taxon>Vigna</taxon>
    </lineage>
</organism>
<accession>A0A4D6MG48</accession>